<reference evidence="2" key="1">
    <citation type="submission" date="2025-08" db="UniProtKB">
        <authorList>
            <consortium name="RefSeq"/>
        </authorList>
    </citation>
    <scope>IDENTIFICATION</scope>
    <source>
        <tissue evidence="2">Blood</tissue>
    </source>
</reference>
<name>A0AC58Q553_CAMBA</name>
<dbReference type="Proteomes" id="UP001732780">
    <property type="component" value="Chromosome 3"/>
</dbReference>
<protein>
    <submittedName>
        <fullName evidence="2">Uncharacterized protein LOC141577158 isoform X2</fullName>
    </submittedName>
</protein>
<gene>
    <name evidence="2" type="primary">LOC141577158</name>
</gene>
<proteinExistence type="predicted"/>
<dbReference type="RefSeq" id="XP_074217403.1">
    <property type="nucleotide sequence ID" value="XM_074361302.1"/>
</dbReference>
<evidence type="ECO:0000313" key="2">
    <source>
        <dbReference type="RefSeq" id="XP_074217403.1"/>
    </source>
</evidence>
<accession>A0AC58Q553</accession>
<evidence type="ECO:0000313" key="1">
    <source>
        <dbReference type="Proteomes" id="UP001732780"/>
    </source>
</evidence>
<sequence>MSLPPLFPFSHPPPIFSVPRFPTFSCRTQRGSLALLRMRSLCQLDRGLEAATPNRSSAPKASQLFRPLLLVESGKGSVSAERASVSSLSVSAPDELADVVAWTKLRTQMPAPCHSQAGSIPVSCHLLLSSQASVNVDIGATCPHLQ</sequence>
<keyword evidence="1" id="KW-1185">Reference proteome</keyword>
<organism evidence="1 2">
    <name type="scientific">Camelus bactrianus</name>
    <name type="common">Bactrian camel</name>
    <dbReference type="NCBI Taxonomy" id="9837"/>
    <lineage>
        <taxon>Eukaryota</taxon>
        <taxon>Metazoa</taxon>
        <taxon>Chordata</taxon>
        <taxon>Craniata</taxon>
        <taxon>Vertebrata</taxon>
        <taxon>Euteleostomi</taxon>
        <taxon>Mammalia</taxon>
        <taxon>Eutheria</taxon>
        <taxon>Laurasiatheria</taxon>
        <taxon>Artiodactyla</taxon>
        <taxon>Tylopoda</taxon>
        <taxon>Camelidae</taxon>
        <taxon>Camelus</taxon>
    </lineage>
</organism>